<accession>I8UG55</accession>
<name>I8UG55_9BACL</name>
<dbReference type="OrthoDB" id="2855047at2"/>
<evidence type="ECO:0000256" key="1">
    <source>
        <dbReference type="SAM" id="Phobius"/>
    </source>
</evidence>
<evidence type="ECO:0008006" key="4">
    <source>
        <dbReference type="Google" id="ProtNLM"/>
    </source>
</evidence>
<dbReference type="AlphaFoldDB" id="I8UG55"/>
<dbReference type="PATRIC" id="fig|1196324.3.peg.1767"/>
<dbReference type="Pfam" id="PF17353">
    <property type="entry name" value="DUF5381"/>
    <property type="match status" value="1"/>
</dbReference>
<gene>
    <name evidence="2" type="ORF">A374_08619</name>
</gene>
<feature type="transmembrane region" description="Helical" evidence="1">
    <location>
        <begin position="47"/>
        <end position="75"/>
    </location>
</feature>
<dbReference type="EMBL" id="AKKV01000024">
    <property type="protein sequence ID" value="EIT85885.1"/>
    <property type="molecule type" value="Genomic_DNA"/>
</dbReference>
<evidence type="ECO:0000313" key="3">
    <source>
        <dbReference type="Proteomes" id="UP000004080"/>
    </source>
</evidence>
<keyword evidence="3" id="KW-1185">Reference proteome</keyword>
<keyword evidence="1" id="KW-0472">Membrane</keyword>
<feature type="transmembrane region" description="Helical" evidence="1">
    <location>
        <begin position="21"/>
        <end position="41"/>
    </location>
</feature>
<dbReference type="Proteomes" id="UP000004080">
    <property type="component" value="Unassembled WGS sequence"/>
</dbReference>
<dbReference type="RefSeq" id="WP_007201817.1">
    <property type="nucleotide sequence ID" value="NZ_AKKV01000024.1"/>
</dbReference>
<keyword evidence="1" id="KW-0812">Transmembrane</keyword>
<dbReference type="InterPro" id="IPR035324">
    <property type="entry name" value="DUF5381"/>
</dbReference>
<reference evidence="2 3" key="1">
    <citation type="journal article" date="2012" name="J. Bacteriol.">
        <title>Genome of Bacillus macauensis ZFHKF-1, a Long-Chain-Forming Bacterium.</title>
        <authorList>
            <person name="Cai L."/>
            <person name="Zhang T."/>
        </authorList>
    </citation>
    <scope>NUCLEOTIDE SEQUENCE [LARGE SCALE GENOMIC DNA]</scope>
    <source>
        <strain evidence="2 3">ZFHKF-1</strain>
    </source>
</reference>
<keyword evidence="1" id="KW-1133">Transmembrane helix</keyword>
<sequence>MNTEKTKEGIRVVYRSRDAGRFMFLASLMVIVGMVGIWLALDTDVSFKMVIGIFVCSLGILFFGFALFTFMTLLFSKNKVLMTVTHEGIINRKGEVVPFQQMRVLSTDWHTRSSTGMVFKQLSILKSDQTWEAISFYNIVSEKVIVQVVEQYIIPNVADDCKVAWEHRVLSSIS</sequence>
<evidence type="ECO:0000313" key="2">
    <source>
        <dbReference type="EMBL" id="EIT85885.1"/>
    </source>
</evidence>
<dbReference type="STRING" id="1196324.A374_08619"/>
<comment type="caution">
    <text evidence="2">The sequence shown here is derived from an EMBL/GenBank/DDBJ whole genome shotgun (WGS) entry which is preliminary data.</text>
</comment>
<proteinExistence type="predicted"/>
<organism evidence="2 3">
    <name type="scientific">Fictibacillus macauensis ZFHKF-1</name>
    <dbReference type="NCBI Taxonomy" id="1196324"/>
    <lineage>
        <taxon>Bacteria</taxon>
        <taxon>Bacillati</taxon>
        <taxon>Bacillota</taxon>
        <taxon>Bacilli</taxon>
        <taxon>Bacillales</taxon>
        <taxon>Fictibacillaceae</taxon>
        <taxon>Fictibacillus</taxon>
    </lineage>
</organism>
<protein>
    <recommendedName>
        <fullName evidence="4">DUF304 domain-containing protein</fullName>
    </recommendedName>
</protein>